<proteinExistence type="predicted"/>
<dbReference type="PROSITE" id="PS51221">
    <property type="entry name" value="TTL"/>
    <property type="match status" value="1"/>
</dbReference>
<evidence type="ECO:0000313" key="4">
    <source>
        <dbReference type="EMBL" id="CAF2891458.1"/>
    </source>
</evidence>
<dbReference type="GO" id="GO:0070740">
    <property type="term" value="F:tubulin-glutamic acid ligase activity"/>
    <property type="evidence" value="ECO:0007669"/>
    <property type="project" value="TreeGrafter"/>
</dbReference>
<dbReference type="GO" id="GO:0015631">
    <property type="term" value="F:tubulin binding"/>
    <property type="evidence" value="ECO:0007669"/>
    <property type="project" value="TreeGrafter"/>
</dbReference>
<evidence type="ECO:0000256" key="2">
    <source>
        <dbReference type="ARBA" id="ARBA00022741"/>
    </source>
</evidence>
<protein>
    <submittedName>
        <fullName evidence="4">TTLL4</fullName>
        <ecNumber evidence="4">6.-.-.-</ecNumber>
    </submittedName>
</protein>
<dbReference type="InterPro" id="IPR011761">
    <property type="entry name" value="ATP-grasp"/>
</dbReference>
<dbReference type="PANTHER" id="PTHR12241:SF162">
    <property type="entry name" value="TUBULIN MONOGLUTAMYLASE TTLL4"/>
    <property type="match status" value="1"/>
</dbReference>
<dbReference type="GO" id="GO:0000226">
    <property type="term" value="P:microtubule cytoskeleton organization"/>
    <property type="evidence" value="ECO:0007669"/>
    <property type="project" value="TreeGrafter"/>
</dbReference>
<sequence length="541" mass="63500">MRRIKETFKLQGQAVERKEADEKKRKSAATSSFTLEKLSSNVGQALLEYGPQYWDHWNWDQDQFWRIPNAMGNLVRDLDVLLEMMEDKGFKSSNSSKNTGNRHSKIINTEYFQSPFIQRSGDRVDFFDSHPGVKIRPFPDLHELSNKISLGQLFCEAQQKFHPSEFDFHPITLSDFPKDWKYLKDELINNPNQFWIYKPAKRNNGSGDFVIQKYIHKPLLIDGYKFDIRIYVVLTSLDPLCIYIYNDGLVRIATELYSENPELISETRMHVTNYAINKTSSNYVHENDGLSCKGNKWRLIALWGYLSNVYGLTKDDFDEIWNKIHDIVIKTVLLGYKNFLKEFKDNTKSSAYNSYKILGLDILIDGDMNIHLIEVNSRPALLDDEIDKQVNRPMMDELVRIVGFHIPAGSVSPMRKSLIQHTLQNEEISSYNPNIYCRIDSSIKKKIEFENKTERKKYLNNILENISSCDLRVLIKMEEERSQLCKFERVFPTPDTYKYFEYMEGVPYYDKLVDAYELKYGNDRESGLNFIRSLCQRRIHI</sequence>
<dbReference type="GO" id="GO:0005524">
    <property type="term" value="F:ATP binding"/>
    <property type="evidence" value="ECO:0007669"/>
    <property type="project" value="UniProtKB-UniRule"/>
</dbReference>
<evidence type="ECO:0000313" key="5">
    <source>
        <dbReference type="Proteomes" id="UP000675881"/>
    </source>
</evidence>
<dbReference type="Proteomes" id="UP000675881">
    <property type="component" value="Chromosome 3"/>
</dbReference>
<dbReference type="EMBL" id="HG994582">
    <property type="protein sequence ID" value="CAF2891458.1"/>
    <property type="molecule type" value="Genomic_DNA"/>
</dbReference>
<organism evidence="4 5">
    <name type="scientific">Lepeophtheirus salmonis</name>
    <name type="common">Salmon louse</name>
    <name type="synonym">Caligus salmonis</name>
    <dbReference type="NCBI Taxonomy" id="72036"/>
    <lineage>
        <taxon>Eukaryota</taxon>
        <taxon>Metazoa</taxon>
        <taxon>Ecdysozoa</taxon>
        <taxon>Arthropoda</taxon>
        <taxon>Crustacea</taxon>
        <taxon>Multicrustacea</taxon>
        <taxon>Hexanauplia</taxon>
        <taxon>Copepoda</taxon>
        <taxon>Siphonostomatoida</taxon>
        <taxon>Caligidae</taxon>
        <taxon>Lepeophtheirus</taxon>
    </lineage>
</organism>
<dbReference type="Gene3D" id="3.30.470.20">
    <property type="entry name" value="ATP-grasp fold, B domain"/>
    <property type="match status" value="1"/>
</dbReference>
<dbReference type="GO" id="GO:0036064">
    <property type="term" value="C:ciliary basal body"/>
    <property type="evidence" value="ECO:0007669"/>
    <property type="project" value="TreeGrafter"/>
</dbReference>
<evidence type="ECO:0000256" key="1">
    <source>
        <dbReference type="ARBA" id="ARBA00022598"/>
    </source>
</evidence>
<dbReference type="GO" id="GO:0046872">
    <property type="term" value="F:metal ion binding"/>
    <property type="evidence" value="ECO:0007669"/>
    <property type="project" value="InterPro"/>
</dbReference>
<reference evidence="4" key="1">
    <citation type="submission" date="2021-02" db="EMBL/GenBank/DDBJ databases">
        <authorList>
            <person name="Bekaert M."/>
        </authorList>
    </citation>
    <scope>NUCLEOTIDE SEQUENCE</scope>
    <source>
        <strain evidence="4">IoA-00</strain>
    </source>
</reference>
<evidence type="ECO:0000256" key="3">
    <source>
        <dbReference type="ARBA" id="ARBA00022840"/>
    </source>
</evidence>
<dbReference type="InterPro" id="IPR004344">
    <property type="entry name" value="TTL/TTLL_fam"/>
</dbReference>
<dbReference type="OrthoDB" id="202825at2759"/>
<keyword evidence="3" id="KW-0067">ATP-binding</keyword>
<keyword evidence="5" id="KW-1185">Reference proteome</keyword>
<dbReference type="EC" id="6.-.-.-" evidence="4"/>
<keyword evidence="1 4" id="KW-0436">Ligase</keyword>
<name>A0A7R8H6X9_LEPSM</name>
<keyword evidence="2" id="KW-0547">Nucleotide-binding</keyword>
<dbReference type="SUPFAM" id="SSF56059">
    <property type="entry name" value="Glutathione synthetase ATP-binding domain-like"/>
    <property type="match status" value="1"/>
</dbReference>
<dbReference type="PROSITE" id="PS50975">
    <property type="entry name" value="ATP_GRASP"/>
    <property type="match status" value="1"/>
</dbReference>
<dbReference type="Pfam" id="PF03133">
    <property type="entry name" value="TTL"/>
    <property type="match status" value="1"/>
</dbReference>
<dbReference type="AlphaFoldDB" id="A0A7R8H6X9"/>
<gene>
    <name evidence="4" type="ORF">LSAA_7760</name>
</gene>
<dbReference type="PANTHER" id="PTHR12241">
    <property type="entry name" value="TUBULIN POLYGLUTAMYLASE"/>
    <property type="match status" value="1"/>
</dbReference>
<accession>A0A7R8H6X9</accession>